<evidence type="ECO:0000313" key="3">
    <source>
        <dbReference type="EMBL" id="CAL1540848.1"/>
    </source>
</evidence>
<dbReference type="Proteomes" id="UP001497497">
    <property type="component" value="Unassembled WGS sequence"/>
</dbReference>
<evidence type="ECO:0000256" key="1">
    <source>
        <dbReference type="SAM" id="Coils"/>
    </source>
</evidence>
<organism evidence="3 4">
    <name type="scientific">Lymnaea stagnalis</name>
    <name type="common">Great pond snail</name>
    <name type="synonym">Helix stagnalis</name>
    <dbReference type="NCBI Taxonomy" id="6523"/>
    <lineage>
        <taxon>Eukaryota</taxon>
        <taxon>Metazoa</taxon>
        <taxon>Spiralia</taxon>
        <taxon>Lophotrochozoa</taxon>
        <taxon>Mollusca</taxon>
        <taxon>Gastropoda</taxon>
        <taxon>Heterobranchia</taxon>
        <taxon>Euthyneura</taxon>
        <taxon>Panpulmonata</taxon>
        <taxon>Hygrophila</taxon>
        <taxon>Lymnaeoidea</taxon>
        <taxon>Lymnaeidae</taxon>
        <taxon>Lymnaea</taxon>
    </lineage>
</organism>
<gene>
    <name evidence="3" type="ORF">GSLYS_00014497001</name>
</gene>
<protein>
    <submittedName>
        <fullName evidence="3">Uncharacterized protein</fullName>
    </submittedName>
</protein>
<comment type="caution">
    <text evidence="3">The sequence shown here is derived from an EMBL/GenBank/DDBJ whole genome shotgun (WGS) entry which is preliminary data.</text>
</comment>
<feature type="coiled-coil region" evidence="1">
    <location>
        <begin position="146"/>
        <end position="238"/>
    </location>
</feature>
<dbReference type="EMBL" id="CAXITT010000402">
    <property type="protein sequence ID" value="CAL1540848.1"/>
    <property type="molecule type" value="Genomic_DNA"/>
</dbReference>
<keyword evidence="4" id="KW-1185">Reference proteome</keyword>
<feature type="compositionally biased region" description="Polar residues" evidence="2">
    <location>
        <begin position="397"/>
        <end position="415"/>
    </location>
</feature>
<sequence length="455" mass="51130">MPMQTLLVPQSLKIKGRGLSPQPPLLVTSAEDITMSSISTSRSSMSDDDSTSHKSEDYTVLDGVREMNQILVRQIETLRLKIKVDENNYQSSRAHLEENKERELQRKDSEIEDLRESVTSRDEQINKLMKASQEKDRAILSKSAEIDDLKKMVRQTKEYAQKIKRQVGQIRNHKEKLEADPLYKEQNETIVKLNEELDLLKDKLETMEQELARAMKVIEQQEEKLRNIDSDKVAMQKQFREDLDKATKSMKQEVARMGAVMHQNHEEMKNLSQQNKSMHDDVRFIIDALKSSRLPPENTEVTSGGIERARTVAAYGPILTQGAPTISSSQLIGTNPRKTRVSNPGPLNPQAYGTNFQQGNSLLNRNSPNRQSGRSDVNGQLSPDYSARTTMGKPKTIVTSTPHNLNVPTLNNPKPSSLPPICSVQDGILQPAPTTTQRSARGGRSGVKRGSNVKK</sequence>
<dbReference type="Gene3D" id="1.10.287.1490">
    <property type="match status" value="1"/>
</dbReference>
<dbReference type="AlphaFoldDB" id="A0AAV2I3W3"/>
<name>A0AAV2I3W3_LYMST</name>
<reference evidence="3 4" key="1">
    <citation type="submission" date="2024-04" db="EMBL/GenBank/DDBJ databases">
        <authorList>
            <consortium name="Genoscope - CEA"/>
            <person name="William W."/>
        </authorList>
    </citation>
    <scope>NUCLEOTIDE SEQUENCE [LARGE SCALE GENOMIC DNA]</scope>
</reference>
<feature type="compositionally biased region" description="Polar residues" evidence="2">
    <location>
        <begin position="351"/>
        <end position="389"/>
    </location>
</feature>
<proteinExistence type="predicted"/>
<keyword evidence="1" id="KW-0175">Coiled coil</keyword>
<evidence type="ECO:0000313" key="4">
    <source>
        <dbReference type="Proteomes" id="UP001497497"/>
    </source>
</evidence>
<feature type="region of interest" description="Disordered" evidence="2">
    <location>
        <begin position="326"/>
        <end position="455"/>
    </location>
</feature>
<evidence type="ECO:0000256" key="2">
    <source>
        <dbReference type="SAM" id="MobiDB-lite"/>
    </source>
</evidence>
<accession>A0AAV2I3W3</accession>